<feature type="domain" description="ABC transmembrane type-2" evidence="7">
    <location>
        <begin position="28"/>
        <end position="264"/>
    </location>
</feature>
<feature type="transmembrane region" description="Helical" evidence="6">
    <location>
        <begin position="30"/>
        <end position="47"/>
    </location>
</feature>
<dbReference type="Pfam" id="PF12698">
    <property type="entry name" value="ABC2_membrane_3"/>
    <property type="match status" value="1"/>
</dbReference>
<evidence type="ECO:0000256" key="4">
    <source>
        <dbReference type="ARBA" id="ARBA00023136"/>
    </source>
</evidence>
<organism evidence="8 9">
    <name type="scientific">Streptomonospora nanhaiensis</name>
    <dbReference type="NCBI Taxonomy" id="1323731"/>
    <lineage>
        <taxon>Bacteria</taxon>
        <taxon>Bacillati</taxon>
        <taxon>Actinomycetota</taxon>
        <taxon>Actinomycetes</taxon>
        <taxon>Streptosporangiales</taxon>
        <taxon>Nocardiopsidaceae</taxon>
        <taxon>Streptomonospora</taxon>
    </lineage>
</organism>
<evidence type="ECO:0000256" key="3">
    <source>
        <dbReference type="ARBA" id="ARBA00022989"/>
    </source>
</evidence>
<dbReference type="EMBL" id="JACCFO010000001">
    <property type="protein sequence ID" value="NYI94164.1"/>
    <property type="molecule type" value="Genomic_DNA"/>
</dbReference>
<keyword evidence="2 6" id="KW-0812">Transmembrane</keyword>
<keyword evidence="5" id="KW-0046">Antibiotic resistance</keyword>
<evidence type="ECO:0000256" key="1">
    <source>
        <dbReference type="ARBA" id="ARBA00004141"/>
    </source>
</evidence>
<dbReference type="PANTHER" id="PTHR43229">
    <property type="entry name" value="NODULATION PROTEIN J"/>
    <property type="match status" value="1"/>
</dbReference>
<evidence type="ECO:0000313" key="9">
    <source>
        <dbReference type="Proteomes" id="UP000575985"/>
    </source>
</evidence>
<dbReference type="InterPro" id="IPR013525">
    <property type="entry name" value="ABC2_TM"/>
</dbReference>
<feature type="transmembrane region" description="Helical" evidence="6">
    <location>
        <begin position="111"/>
        <end position="133"/>
    </location>
</feature>
<dbReference type="PIRSF" id="PIRSF006648">
    <property type="entry name" value="DrrB"/>
    <property type="match status" value="1"/>
</dbReference>
<keyword evidence="4 6" id="KW-0472">Membrane</keyword>
<proteinExistence type="predicted"/>
<dbReference type="RefSeq" id="WP_179765869.1">
    <property type="nucleotide sequence ID" value="NZ_JACCFO010000001.1"/>
</dbReference>
<dbReference type="Proteomes" id="UP000575985">
    <property type="component" value="Unassembled WGS sequence"/>
</dbReference>
<dbReference type="GO" id="GO:0043190">
    <property type="term" value="C:ATP-binding cassette (ABC) transporter complex"/>
    <property type="evidence" value="ECO:0007669"/>
    <property type="project" value="InterPro"/>
</dbReference>
<protein>
    <submittedName>
        <fullName evidence="8">ABC-2 type transport system permease protein</fullName>
    </submittedName>
</protein>
<keyword evidence="3 6" id="KW-1133">Transmembrane helix</keyword>
<feature type="transmembrane region" description="Helical" evidence="6">
    <location>
        <begin position="145"/>
        <end position="169"/>
    </location>
</feature>
<dbReference type="AlphaFoldDB" id="A0A853BHG0"/>
<gene>
    <name evidence="8" type="ORF">HNR12_000441</name>
</gene>
<dbReference type="PANTHER" id="PTHR43229:SF2">
    <property type="entry name" value="NODULATION PROTEIN J"/>
    <property type="match status" value="1"/>
</dbReference>
<evidence type="ECO:0000256" key="5">
    <source>
        <dbReference type="ARBA" id="ARBA00023251"/>
    </source>
</evidence>
<dbReference type="InterPro" id="IPR000412">
    <property type="entry name" value="ABC_2_transport"/>
</dbReference>
<dbReference type="GO" id="GO:0046677">
    <property type="term" value="P:response to antibiotic"/>
    <property type="evidence" value="ECO:0007669"/>
    <property type="project" value="UniProtKB-KW"/>
</dbReference>
<evidence type="ECO:0000313" key="8">
    <source>
        <dbReference type="EMBL" id="NYI94164.1"/>
    </source>
</evidence>
<dbReference type="GO" id="GO:0140359">
    <property type="term" value="F:ABC-type transporter activity"/>
    <property type="evidence" value="ECO:0007669"/>
    <property type="project" value="InterPro"/>
</dbReference>
<evidence type="ECO:0000259" key="7">
    <source>
        <dbReference type="PROSITE" id="PS51012"/>
    </source>
</evidence>
<feature type="transmembrane region" description="Helical" evidence="6">
    <location>
        <begin position="175"/>
        <end position="193"/>
    </location>
</feature>
<dbReference type="InterPro" id="IPR047817">
    <property type="entry name" value="ABC2_TM_bact-type"/>
</dbReference>
<dbReference type="InterPro" id="IPR051784">
    <property type="entry name" value="Nod_factor_ABC_transporter"/>
</dbReference>
<evidence type="ECO:0000256" key="2">
    <source>
        <dbReference type="ARBA" id="ARBA00022692"/>
    </source>
</evidence>
<evidence type="ECO:0000256" key="6">
    <source>
        <dbReference type="SAM" id="Phobius"/>
    </source>
</evidence>
<comment type="caution">
    <text evidence="8">The sequence shown here is derived from an EMBL/GenBank/DDBJ whole genome shotgun (WGS) entry which is preliminary data.</text>
</comment>
<feature type="transmembrane region" description="Helical" evidence="6">
    <location>
        <begin position="243"/>
        <end position="261"/>
    </location>
</feature>
<reference evidence="8 9" key="1">
    <citation type="submission" date="2020-07" db="EMBL/GenBank/DDBJ databases">
        <title>Sequencing the genomes of 1000 actinobacteria strains.</title>
        <authorList>
            <person name="Klenk H.-P."/>
        </authorList>
    </citation>
    <scope>NUCLEOTIDE SEQUENCE [LARGE SCALE GENOMIC DNA]</scope>
    <source>
        <strain evidence="8 9">DSM 45927</strain>
    </source>
</reference>
<name>A0A853BHG0_9ACTN</name>
<comment type="subcellular location">
    <subcellularLocation>
        <location evidence="1">Membrane</location>
        <topology evidence="1">Multi-pass membrane protein</topology>
    </subcellularLocation>
</comment>
<accession>A0A853BHG0</accession>
<keyword evidence="9" id="KW-1185">Reference proteome</keyword>
<dbReference type="PROSITE" id="PS51012">
    <property type="entry name" value="ABC_TM2"/>
    <property type="match status" value="1"/>
</dbReference>
<sequence>MSSPTVLALRSGLRRGWIEFRQSMTSREDLIGYLGVAVVFTVMAMFMRGESVRGTDVPIANMWLAGIVGFLVASSGITSVAQGLAVDREDGTLLRAKAVPHGMTAYLLGKAVYIIGVTAASVTLLLVPAFLLFDGFGVYQAADWITLAWVPVLGLLSMAPIGAVLGSLITNPRATMGLIMLPFMALMGISGVFYQVSGFPEWLQWIAQVFPLYWIALGMRSVFLPDSMLAIEIGESWRLGEAALVMALWAAVGFVVAAAVLRRMARRESGSRMEAGRRRAMQRA</sequence>
<feature type="transmembrane region" description="Helical" evidence="6">
    <location>
        <begin position="59"/>
        <end position="85"/>
    </location>
</feature>